<dbReference type="EMBL" id="CP136896">
    <property type="protein sequence ID" value="WOL12878.1"/>
    <property type="molecule type" value="Genomic_DNA"/>
</dbReference>
<dbReference type="Proteomes" id="UP001327560">
    <property type="component" value="Chromosome 7"/>
</dbReference>
<dbReference type="InterPro" id="IPR008030">
    <property type="entry name" value="NmrA-like"/>
</dbReference>
<dbReference type="Pfam" id="PF05368">
    <property type="entry name" value="NmrA"/>
    <property type="match status" value="1"/>
</dbReference>
<evidence type="ECO:0000313" key="3">
    <source>
        <dbReference type="Proteomes" id="UP001327560"/>
    </source>
</evidence>
<feature type="domain" description="NmrA-like" evidence="1">
    <location>
        <begin position="4"/>
        <end position="92"/>
    </location>
</feature>
<organism evidence="2 3">
    <name type="scientific">Canna indica</name>
    <name type="common">Indian-shot</name>
    <dbReference type="NCBI Taxonomy" id="4628"/>
    <lineage>
        <taxon>Eukaryota</taxon>
        <taxon>Viridiplantae</taxon>
        <taxon>Streptophyta</taxon>
        <taxon>Embryophyta</taxon>
        <taxon>Tracheophyta</taxon>
        <taxon>Spermatophyta</taxon>
        <taxon>Magnoliopsida</taxon>
        <taxon>Liliopsida</taxon>
        <taxon>Zingiberales</taxon>
        <taxon>Cannaceae</taxon>
        <taxon>Canna</taxon>
    </lineage>
</organism>
<protein>
    <submittedName>
        <fullName evidence="2">Pinoresinol-lariciresinol reductase 3 isoform X3</fullName>
    </submittedName>
</protein>
<gene>
    <name evidence="2" type="ORF">Cni_G21646</name>
</gene>
<dbReference type="Gene3D" id="3.90.25.10">
    <property type="entry name" value="UDP-galactose 4-epimerase, domain 1"/>
    <property type="match status" value="1"/>
</dbReference>
<dbReference type="InterPro" id="IPR050608">
    <property type="entry name" value="NmrA-type/Isoflavone_red_sf"/>
</dbReference>
<dbReference type="PANTHER" id="PTHR43349:SF34">
    <property type="entry name" value="PINORESINOL-LARICIRESINOL REDUCTASE 3-RELATED"/>
    <property type="match status" value="1"/>
</dbReference>
<sequence>MDYDFYKKKAEIRRRIEKEGIPHTYISCNFLMRYLLPSLVQSGLQTPPRDKVKIFGDGNVKVVFVKDCDVAGYTICAIDDTRTLNKVLYLRVKTSRQCLFPESADRNLGVENWKEA</sequence>
<dbReference type="SUPFAM" id="SSF51735">
    <property type="entry name" value="NAD(P)-binding Rossmann-fold domains"/>
    <property type="match status" value="1"/>
</dbReference>
<accession>A0AAQ3KTH6</accession>
<keyword evidence="3" id="KW-1185">Reference proteome</keyword>
<evidence type="ECO:0000313" key="2">
    <source>
        <dbReference type="EMBL" id="WOL12878.1"/>
    </source>
</evidence>
<dbReference type="InterPro" id="IPR036291">
    <property type="entry name" value="NAD(P)-bd_dom_sf"/>
</dbReference>
<reference evidence="2 3" key="1">
    <citation type="submission" date="2023-10" db="EMBL/GenBank/DDBJ databases">
        <title>Chromosome-scale genome assembly provides insights into flower coloration mechanisms of Canna indica.</title>
        <authorList>
            <person name="Li C."/>
        </authorList>
    </citation>
    <scope>NUCLEOTIDE SEQUENCE [LARGE SCALE GENOMIC DNA]</scope>
    <source>
        <tissue evidence="2">Flower</tissue>
    </source>
</reference>
<dbReference type="PANTHER" id="PTHR43349">
    <property type="entry name" value="PINORESINOL REDUCTASE-RELATED"/>
    <property type="match status" value="1"/>
</dbReference>
<name>A0AAQ3KTH6_9LILI</name>
<evidence type="ECO:0000259" key="1">
    <source>
        <dbReference type="Pfam" id="PF05368"/>
    </source>
</evidence>
<dbReference type="AlphaFoldDB" id="A0AAQ3KTH6"/>
<proteinExistence type="predicted"/>
<dbReference type="Gene3D" id="3.40.50.720">
    <property type="entry name" value="NAD(P)-binding Rossmann-like Domain"/>
    <property type="match status" value="1"/>
</dbReference>